<dbReference type="EMBL" id="BARS01034525">
    <property type="protein sequence ID" value="GAG23235.1"/>
    <property type="molecule type" value="Genomic_DNA"/>
</dbReference>
<name>X0VY29_9ZZZZ</name>
<sequence length="94" mass="10815">VSLPRAYYLFFKGLTYLRSDKLENTPDPYNVGKIIVNNFKDVAGSIDCHKITDREFLNWEDFQSYITSSSECRKLIDLSINEATSAILSYGEHQ</sequence>
<proteinExistence type="predicted"/>
<organism evidence="1">
    <name type="scientific">marine sediment metagenome</name>
    <dbReference type="NCBI Taxonomy" id="412755"/>
    <lineage>
        <taxon>unclassified sequences</taxon>
        <taxon>metagenomes</taxon>
        <taxon>ecological metagenomes</taxon>
    </lineage>
</organism>
<gene>
    <name evidence="1" type="ORF">S01H1_53319</name>
</gene>
<comment type="caution">
    <text evidence="1">The sequence shown here is derived from an EMBL/GenBank/DDBJ whole genome shotgun (WGS) entry which is preliminary data.</text>
</comment>
<evidence type="ECO:0000313" key="1">
    <source>
        <dbReference type="EMBL" id="GAG23235.1"/>
    </source>
</evidence>
<dbReference type="AlphaFoldDB" id="X0VY29"/>
<accession>X0VY29</accession>
<reference evidence="1" key="1">
    <citation type="journal article" date="2014" name="Front. Microbiol.">
        <title>High frequency of phylogenetically diverse reductive dehalogenase-homologous genes in deep subseafloor sedimentary metagenomes.</title>
        <authorList>
            <person name="Kawai M."/>
            <person name="Futagami T."/>
            <person name="Toyoda A."/>
            <person name="Takaki Y."/>
            <person name="Nishi S."/>
            <person name="Hori S."/>
            <person name="Arai W."/>
            <person name="Tsubouchi T."/>
            <person name="Morono Y."/>
            <person name="Uchiyama I."/>
            <person name="Ito T."/>
            <person name="Fujiyama A."/>
            <person name="Inagaki F."/>
            <person name="Takami H."/>
        </authorList>
    </citation>
    <scope>NUCLEOTIDE SEQUENCE</scope>
    <source>
        <strain evidence="1">Expedition CK06-06</strain>
    </source>
</reference>
<feature type="non-terminal residue" evidence="1">
    <location>
        <position position="1"/>
    </location>
</feature>
<protein>
    <submittedName>
        <fullName evidence="1">Uncharacterized protein</fullName>
    </submittedName>
</protein>